<sequence length="213" mass="21908">MTPPRQQRALRASAAATLATFVALLSHVSAGGAPPSLLGVLLPWALSLPLTLIVVGHRLSIARLGAGVASAQLIFHAMFALGVVPSVGSATVAVDAAGDRGLQALHAAHMSLPASFSSPASPVAALPDAAMLGAHLLAAVVTTLLLHRAECLMAALGGLAQRIALRLRAVARDIVPPVRTPLRIRLAAAVRRRHPRPLIAAPSRRGPPRLLVL</sequence>
<protein>
    <submittedName>
        <fullName evidence="2">Uncharacterized protein</fullName>
    </submittedName>
</protein>
<proteinExistence type="predicted"/>
<dbReference type="RefSeq" id="WP_178011166.1">
    <property type="nucleotide sequence ID" value="NZ_CP058316.1"/>
</dbReference>
<reference evidence="2 3" key="1">
    <citation type="submission" date="2020-06" db="EMBL/GenBank/DDBJ databases">
        <authorList>
            <person name="Jo H."/>
        </authorList>
    </citation>
    <scope>NUCLEOTIDE SEQUENCE [LARGE SCALE GENOMIC DNA]</scope>
    <source>
        <strain evidence="2 3">I46</strain>
    </source>
</reference>
<dbReference type="EMBL" id="CP058316">
    <property type="protein sequence ID" value="QLD11318.1"/>
    <property type="molecule type" value="Genomic_DNA"/>
</dbReference>
<keyword evidence="1" id="KW-1133">Transmembrane helix</keyword>
<organism evidence="2 3">
    <name type="scientific">Microbacterium oleivorans</name>
    <dbReference type="NCBI Taxonomy" id="273677"/>
    <lineage>
        <taxon>Bacteria</taxon>
        <taxon>Bacillati</taxon>
        <taxon>Actinomycetota</taxon>
        <taxon>Actinomycetes</taxon>
        <taxon>Micrococcales</taxon>
        <taxon>Microbacteriaceae</taxon>
        <taxon>Microbacterium</taxon>
    </lineage>
</organism>
<evidence type="ECO:0000256" key="1">
    <source>
        <dbReference type="SAM" id="Phobius"/>
    </source>
</evidence>
<evidence type="ECO:0000313" key="2">
    <source>
        <dbReference type="EMBL" id="QLD11318.1"/>
    </source>
</evidence>
<feature type="transmembrane region" description="Helical" evidence="1">
    <location>
        <begin position="129"/>
        <end position="146"/>
    </location>
</feature>
<feature type="transmembrane region" description="Helical" evidence="1">
    <location>
        <begin position="73"/>
        <end position="94"/>
    </location>
</feature>
<dbReference type="AlphaFoldDB" id="A0A7D5JET0"/>
<accession>A0A7D5JET0</accession>
<name>A0A7D5JET0_9MICO</name>
<gene>
    <name evidence="2" type="ORF">HW566_05730</name>
</gene>
<evidence type="ECO:0000313" key="3">
    <source>
        <dbReference type="Proteomes" id="UP000509638"/>
    </source>
</evidence>
<dbReference type="Proteomes" id="UP000509638">
    <property type="component" value="Chromosome"/>
</dbReference>
<feature type="transmembrane region" description="Helical" evidence="1">
    <location>
        <begin position="40"/>
        <end position="61"/>
    </location>
</feature>
<keyword evidence="1" id="KW-0812">Transmembrane</keyword>
<keyword evidence="1" id="KW-0472">Membrane</keyword>